<evidence type="ECO:0000256" key="1">
    <source>
        <dbReference type="SAM" id="MobiDB-lite"/>
    </source>
</evidence>
<feature type="region of interest" description="Disordered" evidence="1">
    <location>
        <begin position="79"/>
        <end position="142"/>
    </location>
</feature>
<keyword evidence="3" id="KW-1185">Reference proteome</keyword>
<dbReference type="OrthoDB" id="3555974at2759"/>
<dbReference type="Proteomes" id="UP000566819">
    <property type="component" value="Unassembled WGS sequence"/>
</dbReference>
<protein>
    <submittedName>
        <fullName evidence="2">Uncharacterized protein</fullName>
    </submittedName>
</protein>
<sequence length="225" mass="26043">MAIHSWPTNKTWDKSLFPYSHWVWLNRRRMKMGPTLSEQDIWCAYACISPKAYQHNVKAASVVTLDRSGRQVQVVPLVKPENGESQARRATKKQARGAQEVRRKRGVLSRRVERRDPNPKVGNKSYYCNGEKPVSNSESDSSKIIPGLTSEAEDPTLQVEIERISRKDSTDLTRGFRLGAQIQSEWFEQRDEDDWIDVNDESEDAFEILDQDFECSFPENEYVFL</sequence>
<evidence type="ECO:0000313" key="3">
    <source>
        <dbReference type="Proteomes" id="UP000566819"/>
    </source>
</evidence>
<evidence type="ECO:0000313" key="2">
    <source>
        <dbReference type="EMBL" id="KAF4633538.1"/>
    </source>
</evidence>
<dbReference type="EMBL" id="JAAMPI010000251">
    <property type="protein sequence ID" value="KAF4633538.1"/>
    <property type="molecule type" value="Genomic_DNA"/>
</dbReference>
<organism evidence="2 3">
    <name type="scientific">Cudoniella acicularis</name>
    <dbReference type="NCBI Taxonomy" id="354080"/>
    <lineage>
        <taxon>Eukaryota</taxon>
        <taxon>Fungi</taxon>
        <taxon>Dikarya</taxon>
        <taxon>Ascomycota</taxon>
        <taxon>Pezizomycotina</taxon>
        <taxon>Leotiomycetes</taxon>
        <taxon>Helotiales</taxon>
        <taxon>Tricladiaceae</taxon>
        <taxon>Cudoniella</taxon>
    </lineage>
</organism>
<dbReference type="AlphaFoldDB" id="A0A8H4W458"/>
<comment type="caution">
    <text evidence="2">The sequence shown here is derived from an EMBL/GenBank/DDBJ whole genome shotgun (WGS) entry which is preliminary data.</text>
</comment>
<gene>
    <name evidence="2" type="ORF">G7Y89_g4570</name>
</gene>
<proteinExistence type="predicted"/>
<reference evidence="2 3" key="1">
    <citation type="submission" date="2020-03" db="EMBL/GenBank/DDBJ databases">
        <title>Draft Genome Sequence of Cudoniella acicularis.</title>
        <authorList>
            <person name="Buettner E."/>
            <person name="Kellner H."/>
        </authorList>
    </citation>
    <scope>NUCLEOTIDE SEQUENCE [LARGE SCALE GENOMIC DNA]</scope>
    <source>
        <strain evidence="2 3">DSM 108380</strain>
    </source>
</reference>
<accession>A0A8H4W458</accession>
<name>A0A8H4W458_9HELO</name>